<dbReference type="SUPFAM" id="SSF63862">
    <property type="entry name" value="Thiamin pyrophosphokinase, substrate-binding domain"/>
    <property type="match status" value="1"/>
</dbReference>
<evidence type="ECO:0000256" key="5">
    <source>
        <dbReference type="NCBIfam" id="TIGR01378"/>
    </source>
</evidence>
<gene>
    <name evidence="7" type="ORF">OMES3154_00855</name>
</gene>
<dbReference type="Proteomes" id="UP000419017">
    <property type="component" value="Unassembled WGS sequence"/>
</dbReference>
<keyword evidence="4" id="KW-0067">ATP-binding</keyword>
<dbReference type="GO" id="GO:0006772">
    <property type="term" value="P:thiamine metabolic process"/>
    <property type="evidence" value="ECO:0007669"/>
    <property type="project" value="UniProtKB-UniRule"/>
</dbReference>
<protein>
    <recommendedName>
        <fullName evidence="5">Thiamine diphosphokinase</fullName>
        <ecNumber evidence="5">2.7.6.2</ecNumber>
    </recommendedName>
</protein>
<dbReference type="AlphaFoldDB" id="A0A6I8M817"/>
<dbReference type="PANTHER" id="PTHR41299:SF1">
    <property type="entry name" value="THIAMINE PYROPHOSPHOKINASE"/>
    <property type="match status" value="1"/>
</dbReference>
<dbReference type="PANTHER" id="PTHR41299">
    <property type="entry name" value="THIAMINE PYROPHOSPHOKINASE"/>
    <property type="match status" value="1"/>
</dbReference>
<dbReference type="CDD" id="cd07995">
    <property type="entry name" value="TPK"/>
    <property type="match status" value="1"/>
</dbReference>
<evidence type="ECO:0000256" key="4">
    <source>
        <dbReference type="ARBA" id="ARBA00022840"/>
    </source>
</evidence>
<dbReference type="SMART" id="SM00983">
    <property type="entry name" value="TPK_B1_binding"/>
    <property type="match status" value="1"/>
</dbReference>
<evidence type="ECO:0000256" key="3">
    <source>
        <dbReference type="ARBA" id="ARBA00022777"/>
    </source>
</evidence>
<keyword evidence="8" id="KW-1185">Reference proteome</keyword>
<sequence>MKKLAIFLNGEYSKDLDKMKEYVKDREIIAVDGGLNEVYKLNLIPKKIVGDMDSVDKNILKKYENIEKVYLEKEKDHTDFEVALLNYTPNKSGRFKKDNLQEDFSHLDDTDILVLGATGNRVDMTLSNLKKMHGIKNIRFLSHNFEIIEYTNKSKVYKGINSYTFSIIPIENIEKLSLKGFKYPLINKDISLDIGLVSNIVTGNECVVEFKKGSMYIIYREEDKS</sequence>
<proteinExistence type="predicted"/>
<name>A0A6I8M817_9FUSO</name>
<dbReference type="Gene3D" id="3.40.50.10240">
    <property type="entry name" value="Thiamin pyrophosphokinase, catalytic domain"/>
    <property type="match status" value="1"/>
</dbReference>
<dbReference type="GO" id="GO:0016301">
    <property type="term" value="F:kinase activity"/>
    <property type="evidence" value="ECO:0007669"/>
    <property type="project" value="UniProtKB-KW"/>
</dbReference>
<evidence type="ECO:0000256" key="1">
    <source>
        <dbReference type="ARBA" id="ARBA00022679"/>
    </source>
</evidence>
<evidence type="ECO:0000313" key="7">
    <source>
        <dbReference type="EMBL" id="VWL85569.1"/>
    </source>
</evidence>
<keyword evidence="1" id="KW-0808">Transferase</keyword>
<dbReference type="GO" id="GO:0005524">
    <property type="term" value="F:ATP binding"/>
    <property type="evidence" value="ECO:0007669"/>
    <property type="project" value="UniProtKB-KW"/>
</dbReference>
<dbReference type="SUPFAM" id="SSF63999">
    <property type="entry name" value="Thiamin pyrophosphokinase, catalytic domain"/>
    <property type="match status" value="1"/>
</dbReference>
<dbReference type="GO" id="GO:0004788">
    <property type="term" value="F:thiamine diphosphokinase activity"/>
    <property type="evidence" value="ECO:0007669"/>
    <property type="project" value="UniProtKB-UniRule"/>
</dbReference>
<dbReference type="EMBL" id="CABWIB010000001">
    <property type="protein sequence ID" value="VWL85569.1"/>
    <property type="molecule type" value="Genomic_DNA"/>
</dbReference>
<evidence type="ECO:0000259" key="6">
    <source>
        <dbReference type="SMART" id="SM00983"/>
    </source>
</evidence>
<dbReference type="InterPro" id="IPR053149">
    <property type="entry name" value="TPK"/>
</dbReference>
<keyword evidence="3 7" id="KW-0418">Kinase</keyword>
<dbReference type="EC" id="2.7.6.2" evidence="5"/>
<evidence type="ECO:0000313" key="8">
    <source>
        <dbReference type="Proteomes" id="UP000419017"/>
    </source>
</evidence>
<accession>A0A6I8M817</accession>
<dbReference type="Pfam" id="PF04263">
    <property type="entry name" value="TPK_catalytic"/>
    <property type="match status" value="1"/>
</dbReference>
<dbReference type="InterPro" id="IPR007371">
    <property type="entry name" value="TPK_catalytic"/>
</dbReference>
<dbReference type="InterPro" id="IPR006282">
    <property type="entry name" value="Thi_PPkinase"/>
</dbReference>
<dbReference type="GO" id="GO:0030975">
    <property type="term" value="F:thiamine binding"/>
    <property type="evidence" value="ECO:0007669"/>
    <property type="project" value="InterPro"/>
</dbReference>
<dbReference type="Pfam" id="PF04265">
    <property type="entry name" value="TPK_B1_binding"/>
    <property type="match status" value="1"/>
</dbReference>
<dbReference type="InterPro" id="IPR036759">
    <property type="entry name" value="TPK_catalytic_sf"/>
</dbReference>
<feature type="domain" description="Thiamin pyrophosphokinase thiamin-binding" evidence="6">
    <location>
        <begin position="134"/>
        <end position="215"/>
    </location>
</feature>
<dbReference type="NCBIfam" id="TIGR01378">
    <property type="entry name" value="thi_PPkinase"/>
    <property type="match status" value="1"/>
</dbReference>
<evidence type="ECO:0000256" key="2">
    <source>
        <dbReference type="ARBA" id="ARBA00022741"/>
    </source>
</evidence>
<dbReference type="GO" id="GO:0009229">
    <property type="term" value="P:thiamine diphosphate biosynthetic process"/>
    <property type="evidence" value="ECO:0007669"/>
    <property type="project" value="InterPro"/>
</dbReference>
<organism evidence="7 8">
    <name type="scientific">Oceanivirga miroungae</name>
    <dbReference type="NCBI Taxonomy" id="1130046"/>
    <lineage>
        <taxon>Bacteria</taxon>
        <taxon>Fusobacteriati</taxon>
        <taxon>Fusobacteriota</taxon>
        <taxon>Fusobacteriia</taxon>
        <taxon>Fusobacteriales</taxon>
        <taxon>Leptotrichiaceae</taxon>
        <taxon>Oceanivirga</taxon>
    </lineage>
</organism>
<keyword evidence="2" id="KW-0547">Nucleotide-binding</keyword>
<reference evidence="7 8" key="1">
    <citation type="submission" date="2019-10" db="EMBL/GenBank/DDBJ databases">
        <authorList>
            <person name="Blom J."/>
        </authorList>
    </citation>
    <scope>NUCLEOTIDE SEQUENCE [LARGE SCALE GENOMIC DNA]</scope>
    <source>
        <strain evidence="7 8">ES3154-GLU</strain>
    </source>
</reference>
<dbReference type="RefSeq" id="WP_156683554.1">
    <property type="nucleotide sequence ID" value="NZ_CABWIB010000001.1"/>
</dbReference>
<dbReference type="InterPro" id="IPR007373">
    <property type="entry name" value="Thiamin_PyroPKinase_B1-bd"/>
</dbReference>
<dbReference type="InterPro" id="IPR036371">
    <property type="entry name" value="TPK_B1-bd_sf"/>
</dbReference>